<proteinExistence type="predicted"/>
<accession>A0A1X3EG71</accession>
<evidence type="ECO:0000313" key="1">
    <source>
        <dbReference type="EMBL" id="OSJ14689.1"/>
    </source>
</evidence>
<reference evidence="1 2" key="1">
    <citation type="submission" date="2017-03" db="EMBL/GenBank/DDBJ databases">
        <title>Whole genome sequences of fourteen strains of Bradyrhizobium canariense and one strain of Bradyrhizobium japonicum isolated from Lupinus (Papilionoideae: Genisteae) species in Algeria.</title>
        <authorList>
            <person name="Crovadore J."/>
            <person name="Chekireb D."/>
            <person name="Brachmann A."/>
            <person name="Chablais R."/>
            <person name="Cochard B."/>
            <person name="Lefort F."/>
        </authorList>
    </citation>
    <scope>NUCLEOTIDE SEQUENCE [LARGE SCALE GENOMIC DNA]</scope>
    <source>
        <strain evidence="1 2">UBMA195</strain>
    </source>
</reference>
<sequence length="73" mass="8487">MIARMGRDQHDTDELPAMERLCRDLVEESRVTGEAGALLKMAENFGREVARLTVDRTVDCSRRRWKRRAIQRG</sequence>
<gene>
    <name evidence="1" type="ORF">BSZ18_08770</name>
</gene>
<protein>
    <submittedName>
        <fullName evidence="1">Uncharacterized protein</fullName>
    </submittedName>
</protein>
<evidence type="ECO:0000313" key="2">
    <source>
        <dbReference type="Proteomes" id="UP000193553"/>
    </source>
</evidence>
<organism evidence="1 2">
    <name type="scientific">Bradyrhizobium canariense</name>
    <dbReference type="NCBI Taxonomy" id="255045"/>
    <lineage>
        <taxon>Bacteria</taxon>
        <taxon>Pseudomonadati</taxon>
        <taxon>Pseudomonadota</taxon>
        <taxon>Alphaproteobacteria</taxon>
        <taxon>Hyphomicrobiales</taxon>
        <taxon>Nitrobacteraceae</taxon>
        <taxon>Bradyrhizobium</taxon>
    </lineage>
</organism>
<name>A0A1X3EG71_9BRAD</name>
<comment type="caution">
    <text evidence="1">The sequence shown here is derived from an EMBL/GenBank/DDBJ whole genome shotgun (WGS) entry which is preliminary data.</text>
</comment>
<dbReference type="EMBL" id="NAFI01000158">
    <property type="protein sequence ID" value="OSJ14689.1"/>
    <property type="molecule type" value="Genomic_DNA"/>
</dbReference>
<dbReference type="AlphaFoldDB" id="A0A1X3EG71"/>
<dbReference type="Proteomes" id="UP000193553">
    <property type="component" value="Unassembled WGS sequence"/>
</dbReference>